<evidence type="ECO:0000313" key="3">
    <source>
        <dbReference type="EMBL" id="RDD82698.1"/>
    </source>
</evidence>
<evidence type="ECO:0000313" key="4">
    <source>
        <dbReference type="Proteomes" id="UP000253782"/>
    </source>
</evidence>
<evidence type="ECO:0008006" key="5">
    <source>
        <dbReference type="Google" id="ProtNLM"/>
    </source>
</evidence>
<keyword evidence="2" id="KW-0732">Signal</keyword>
<dbReference type="PROSITE" id="PS51257">
    <property type="entry name" value="PROKAR_LIPOPROTEIN"/>
    <property type="match status" value="1"/>
</dbReference>
<evidence type="ECO:0000256" key="1">
    <source>
        <dbReference type="SAM" id="MobiDB-lite"/>
    </source>
</evidence>
<protein>
    <recommendedName>
        <fullName evidence="5">DUF3352 domain-containing protein</fullName>
    </recommendedName>
</protein>
<keyword evidence="4" id="KW-1185">Reference proteome</keyword>
<dbReference type="RefSeq" id="WP_114844487.1">
    <property type="nucleotide sequence ID" value="NZ_JBHSPE010000001.1"/>
</dbReference>
<reference evidence="3 4" key="1">
    <citation type="submission" date="2018-07" db="EMBL/GenBank/DDBJ databases">
        <title>Dyella tabacisoli L4-6T, whole genome shotgun sequence.</title>
        <authorList>
            <person name="Zhou X.-K."/>
            <person name="Li W.-J."/>
            <person name="Duan Y.-Q."/>
        </authorList>
    </citation>
    <scope>NUCLEOTIDE SEQUENCE [LARGE SCALE GENOMIC DNA]</scope>
    <source>
        <strain evidence="3 4">L4-6</strain>
    </source>
</reference>
<feature type="region of interest" description="Disordered" evidence="1">
    <location>
        <begin position="578"/>
        <end position="597"/>
    </location>
</feature>
<dbReference type="Proteomes" id="UP000253782">
    <property type="component" value="Unassembled WGS sequence"/>
</dbReference>
<name>A0A369USK5_9GAMM</name>
<accession>A0A369USK5</accession>
<dbReference type="OrthoDB" id="5933200at2"/>
<gene>
    <name evidence="3" type="ORF">DVJ77_05605</name>
</gene>
<organism evidence="3 4">
    <name type="scientific">Dyella tabacisoli</name>
    <dbReference type="NCBI Taxonomy" id="2282381"/>
    <lineage>
        <taxon>Bacteria</taxon>
        <taxon>Pseudomonadati</taxon>
        <taxon>Pseudomonadota</taxon>
        <taxon>Gammaproteobacteria</taxon>
        <taxon>Lysobacterales</taxon>
        <taxon>Rhodanobacteraceae</taxon>
        <taxon>Dyella</taxon>
    </lineage>
</organism>
<feature type="signal peptide" evidence="2">
    <location>
        <begin position="1"/>
        <end position="18"/>
    </location>
</feature>
<evidence type="ECO:0000256" key="2">
    <source>
        <dbReference type="SAM" id="SignalP"/>
    </source>
</evidence>
<feature type="chain" id="PRO_5017083429" description="DUF3352 domain-containing protein" evidence="2">
    <location>
        <begin position="19"/>
        <end position="597"/>
    </location>
</feature>
<proteinExistence type="predicted"/>
<dbReference type="AlphaFoldDB" id="A0A369USK5"/>
<sequence>MRLTTRYLALGIAGVLLAACGHKDKDAPLAFVPADTPYVLANLDVLDDSTRSAMLAQANAQLPAQVAQLKAAADNMTTKDADSARLLHAFVAELDGKTVEAFAQNAGLNIKGRSAIYGLGLAPVARFELTDDKAFDAFVTRMETAYGKKFDTATVDGQNYRKHVSTQSGTQVILAVVGKQAVAALLPADAPQPMLREALGLDRPAKNLQDDGRLEKLAKDKGYQPWAVGQFDLARALPLAASGKDPFFNAMHKAHAEAESSKTGEPVANQLQIPPSCEADATRIAARVPNVSFGYTKLDAKHQDIRMDVALAQDITKAFSGIKVELPGLGDAGTAPFDVSLALPMTQLRAFWEAQASAVAAQPFSCPAVVDLNEGFTKLGDLAQKAAIPPFGDLSGLRIALDSFEAGGEASMPKFSGRVMIGTANPDALLAMGSMVSPAMAQLKLTKDGKPVALPAELSAPLGGQPAWLAMGEKALAIAIGQGEDGKLSEMLKSPGGDAGRMARMRLDGPMYQAWVKAMGDKAEQYAAISASTDHDAADEDAAKDEAEVAKTKAAAVARSKAQFESMRAQAERVKQVSSEAHVEDSGLVISSQTELK</sequence>
<dbReference type="EMBL" id="QQAH01000004">
    <property type="protein sequence ID" value="RDD82698.1"/>
    <property type="molecule type" value="Genomic_DNA"/>
</dbReference>
<comment type="caution">
    <text evidence="3">The sequence shown here is derived from an EMBL/GenBank/DDBJ whole genome shotgun (WGS) entry which is preliminary data.</text>
</comment>